<feature type="transmembrane region" description="Helical" evidence="1">
    <location>
        <begin position="224"/>
        <end position="250"/>
    </location>
</feature>
<evidence type="ECO:0000256" key="1">
    <source>
        <dbReference type="SAM" id="Phobius"/>
    </source>
</evidence>
<keyword evidence="3" id="KW-1185">Reference proteome</keyword>
<dbReference type="AlphaFoldDB" id="G8R1E3"/>
<dbReference type="Proteomes" id="UP000005631">
    <property type="component" value="Chromosome"/>
</dbReference>
<feature type="transmembrane region" description="Helical" evidence="1">
    <location>
        <begin position="134"/>
        <end position="154"/>
    </location>
</feature>
<dbReference type="eggNOG" id="ENOG5030K5N">
    <property type="taxonomic scope" value="Bacteria"/>
</dbReference>
<organism evidence="2 3">
    <name type="scientific">Owenweeksia hongkongensis (strain DSM 17368 / CIP 108786 / JCM 12287 / NRRL B-23963 / UST20020801)</name>
    <dbReference type="NCBI Taxonomy" id="926562"/>
    <lineage>
        <taxon>Bacteria</taxon>
        <taxon>Pseudomonadati</taxon>
        <taxon>Bacteroidota</taxon>
        <taxon>Flavobacteriia</taxon>
        <taxon>Flavobacteriales</taxon>
        <taxon>Owenweeksiaceae</taxon>
        <taxon>Owenweeksia</taxon>
    </lineage>
</organism>
<dbReference type="HOGENOM" id="CLU_046825_2_0_10"/>
<feature type="transmembrane region" description="Helical" evidence="1">
    <location>
        <begin position="192"/>
        <end position="212"/>
    </location>
</feature>
<feature type="transmembrane region" description="Helical" evidence="1">
    <location>
        <begin position="166"/>
        <end position="186"/>
    </location>
</feature>
<dbReference type="Pfam" id="PF12412">
    <property type="entry name" value="DUF3667"/>
    <property type="match status" value="1"/>
</dbReference>
<evidence type="ECO:0008006" key="4">
    <source>
        <dbReference type="Google" id="ProtNLM"/>
    </source>
</evidence>
<dbReference type="OrthoDB" id="7446256at2"/>
<sequence length="255" mass="29615">MKNNTCKNCKKRFEGNYCANCGQAASANNRLKFTTIFKEFFDNTFNIHKGFFFTFWKLFVKPSEVALSYIQGSRKKYTNPTRYLVIALAILGFLQFWANTQEAVSSEDFQGFIFLPEELNRSMSLWDLKLITEWTLLGNLLEALVFPIGFYWLFRQLNYNYSELLTLSFYLISNSIFITILLVGIPKALTNAYAPVLFVVSVIMVYYIYALTSFYKAVPIVKRMIFILFGLAIFFLIRFLIIPFILALLFPLSTP</sequence>
<dbReference type="InterPro" id="IPR022134">
    <property type="entry name" value="DUF3667"/>
</dbReference>
<accession>G8R1E3</accession>
<name>G8R1E3_OWEHD</name>
<keyword evidence="1" id="KW-0812">Transmembrane</keyword>
<dbReference type="KEGG" id="oho:Oweho_2929"/>
<keyword evidence="1" id="KW-0472">Membrane</keyword>
<evidence type="ECO:0000313" key="3">
    <source>
        <dbReference type="Proteomes" id="UP000005631"/>
    </source>
</evidence>
<keyword evidence="1" id="KW-1133">Transmembrane helix</keyword>
<dbReference type="EMBL" id="CP003156">
    <property type="protein sequence ID" value="AEV33886.1"/>
    <property type="molecule type" value="Genomic_DNA"/>
</dbReference>
<gene>
    <name evidence="2" type="ordered locus">Oweho_2929</name>
</gene>
<dbReference type="RefSeq" id="WP_014203235.1">
    <property type="nucleotide sequence ID" value="NC_016599.1"/>
</dbReference>
<dbReference type="STRING" id="926562.Oweho_2929"/>
<evidence type="ECO:0000313" key="2">
    <source>
        <dbReference type="EMBL" id="AEV33886.1"/>
    </source>
</evidence>
<protein>
    <recommendedName>
        <fullName evidence="4">DUF3667 domain-containing protein</fullName>
    </recommendedName>
</protein>
<reference evidence="2 3" key="1">
    <citation type="journal article" date="2012" name="Stand. Genomic Sci.">
        <title>Genome sequence of the orange-pigmented seawater bacterium Owenweeksia hongkongensis type strain (UST20020801(T)).</title>
        <authorList>
            <person name="Riedel T."/>
            <person name="Held B."/>
            <person name="Nolan M."/>
            <person name="Lucas S."/>
            <person name="Lapidus A."/>
            <person name="Tice H."/>
            <person name="Del Rio T.G."/>
            <person name="Cheng J.F."/>
            <person name="Han C."/>
            <person name="Tapia R."/>
            <person name="Goodwin L.A."/>
            <person name="Pitluck S."/>
            <person name="Liolios K."/>
            <person name="Mavromatis K."/>
            <person name="Pagani I."/>
            <person name="Ivanova N."/>
            <person name="Mikhailova N."/>
            <person name="Pati A."/>
            <person name="Chen A."/>
            <person name="Palaniappan K."/>
            <person name="Rohde M."/>
            <person name="Tindall B.J."/>
            <person name="Detter J.C."/>
            <person name="Goker M."/>
            <person name="Woyke T."/>
            <person name="Bristow J."/>
            <person name="Eisen J.A."/>
            <person name="Markowitz V."/>
            <person name="Hugenholtz P."/>
            <person name="Klenk H.P."/>
            <person name="Kyrpides N.C."/>
        </authorList>
    </citation>
    <scope>NUCLEOTIDE SEQUENCE</scope>
    <source>
        <strain evidence="3">DSM 17368 / JCM 12287 / NRRL B-23963</strain>
    </source>
</reference>
<feature type="transmembrane region" description="Helical" evidence="1">
    <location>
        <begin position="81"/>
        <end position="98"/>
    </location>
</feature>
<proteinExistence type="predicted"/>